<feature type="transmembrane region" description="Helical" evidence="6">
    <location>
        <begin position="542"/>
        <end position="567"/>
    </location>
</feature>
<evidence type="ECO:0000313" key="8">
    <source>
        <dbReference type="EMBL" id="MBC8556592.1"/>
    </source>
</evidence>
<feature type="transmembrane region" description="Helical" evidence="6">
    <location>
        <begin position="229"/>
        <end position="256"/>
    </location>
</feature>
<keyword evidence="4 6" id="KW-1133">Transmembrane helix</keyword>
<dbReference type="InterPro" id="IPR003838">
    <property type="entry name" value="ABC3_permease_C"/>
</dbReference>
<dbReference type="PIRSF" id="PIRSF018968">
    <property type="entry name" value="ABC_permease_BceB"/>
    <property type="match status" value="1"/>
</dbReference>
<comment type="subcellular location">
    <subcellularLocation>
        <location evidence="1 6">Cell membrane</location>
        <topology evidence="1 6">Multi-pass membrane protein</topology>
    </subcellularLocation>
</comment>
<comment type="similarity">
    <text evidence="6">Belongs to the ABC-4 integral membrane protein family.</text>
</comment>
<feature type="transmembrane region" description="Helical" evidence="6">
    <location>
        <begin position="603"/>
        <end position="623"/>
    </location>
</feature>
<keyword evidence="5 6" id="KW-0472">Membrane</keyword>
<feature type="transmembrane region" description="Helical" evidence="6">
    <location>
        <begin position="200"/>
        <end position="217"/>
    </location>
</feature>
<feature type="domain" description="ABC3 transporter permease C-terminal" evidence="7">
    <location>
        <begin position="63"/>
        <end position="180"/>
    </location>
</feature>
<evidence type="ECO:0000256" key="1">
    <source>
        <dbReference type="ARBA" id="ARBA00004651"/>
    </source>
</evidence>
<proteinExistence type="inferred from homology"/>
<name>A0ABR7MS16_9FIRM</name>
<dbReference type="InterPro" id="IPR052536">
    <property type="entry name" value="ABC-4_Integral_Memb_Prot"/>
</dbReference>
<dbReference type="InterPro" id="IPR027022">
    <property type="entry name" value="ABC_permease_BceB-typ"/>
</dbReference>
<reference evidence="8 9" key="1">
    <citation type="submission" date="2020-08" db="EMBL/GenBank/DDBJ databases">
        <title>Genome public.</title>
        <authorList>
            <person name="Liu C."/>
            <person name="Sun Q."/>
        </authorList>
    </citation>
    <scope>NUCLEOTIDE SEQUENCE [LARGE SCALE GENOMIC DNA]</scope>
    <source>
        <strain evidence="8 9">BX3</strain>
    </source>
</reference>
<gene>
    <name evidence="8" type="ORF">H8700_02555</name>
</gene>
<keyword evidence="3 6" id="KW-0812">Transmembrane</keyword>
<comment type="caution">
    <text evidence="8">The sequence shown here is derived from an EMBL/GenBank/DDBJ whole genome shotgun (WGS) entry which is preliminary data.</text>
</comment>
<feature type="transmembrane region" description="Helical" evidence="6">
    <location>
        <begin position="150"/>
        <end position="172"/>
    </location>
</feature>
<accession>A0ABR7MS16</accession>
<evidence type="ECO:0000256" key="2">
    <source>
        <dbReference type="ARBA" id="ARBA00022475"/>
    </source>
</evidence>
<evidence type="ECO:0000256" key="5">
    <source>
        <dbReference type="ARBA" id="ARBA00023136"/>
    </source>
</evidence>
<protein>
    <submittedName>
        <fullName evidence="8">ABC transporter permease</fullName>
    </submittedName>
</protein>
<sequence length="671" mass="76331">MKNGLYRKLAWNNIRKNQSTFLPFGIVASCVVAVFYMIFSISAQSDAVYQGQQSMEMILKFGTIVVGIVAAVILLYTNRFVMKQRTKEFGLYNILGLEKKHIAKVIFWETAIVGLGSILIGLLAGMLFSKLLFLIFINMLGLKSKIPFRISYQVLAVSIGIFALIFAINMFFNDLRIARLKPVEMLRESAAGEKEPKAKWVIALLGVVMVAAGYYISVTTENPMKALNLFFVAVLLVILGTYCLFMAGSIAFLKLLKKNKKFYYHKTHFVNVSGMLFRMKQNAMGLASICILSTIVIVTLSTTISLFVGIDDERRVRYPKDVDIRVVADEKVKDEKMVQQLEQRGERAREAALRLAAKQKVKIKAEEVYTVYEASLFWKNNRFYMDQSYDLDTLVNVSVMTVRDYNAVTKTKYKATKGKYIVLTNKDTILYGDDLQIGEQTFACKQKGLIYLKRFADNYSQQLFILVPDTKDMLTLQHAFEGLAKPLMYSGMKRKVTFDLSGSKKAKTVYGSKIGDWMETEKVEGISLIEDYYTTLQTALNLYASVFFIGIFIGIIFLGATVLIIYYKQVSEGYEDRKNFRIMAKIGLSNQEINQMIRSQIRLVFLLPLLVAGMHICFAYPIIRKIMAMMNLTNEKLFVMATVGTCFVFAGVYLIVYKLTSRVYYRLVGTR</sequence>
<dbReference type="PANTHER" id="PTHR46795:SF3">
    <property type="entry name" value="ABC TRANSPORTER PERMEASE"/>
    <property type="match status" value="1"/>
</dbReference>
<dbReference type="PROSITE" id="PS51257">
    <property type="entry name" value="PROKAR_LIPOPROTEIN"/>
    <property type="match status" value="1"/>
</dbReference>
<evidence type="ECO:0000256" key="6">
    <source>
        <dbReference type="PIRNR" id="PIRNR018968"/>
    </source>
</evidence>
<dbReference type="PANTHER" id="PTHR46795">
    <property type="entry name" value="ABC TRANSPORTER PERMEASE-RELATED-RELATED"/>
    <property type="match status" value="1"/>
</dbReference>
<evidence type="ECO:0000256" key="3">
    <source>
        <dbReference type="ARBA" id="ARBA00022692"/>
    </source>
</evidence>
<evidence type="ECO:0000256" key="4">
    <source>
        <dbReference type="ARBA" id="ARBA00022989"/>
    </source>
</evidence>
<dbReference type="RefSeq" id="WP_249302839.1">
    <property type="nucleotide sequence ID" value="NZ_JACRSW010000009.1"/>
</dbReference>
<keyword evidence="2 6" id="KW-1003">Cell membrane</keyword>
<dbReference type="Pfam" id="PF02687">
    <property type="entry name" value="FtsX"/>
    <property type="match status" value="1"/>
</dbReference>
<keyword evidence="6" id="KW-0813">Transport</keyword>
<evidence type="ECO:0000313" key="9">
    <source>
        <dbReference type="Proteomes" id="UP000637513"/>
    </source>
</evidence>
<feature type="transmembrane region" description="Helical" evidence="6">
    <location>
        <begin position="21"/>
        <end position="38"/>
    </location>
</feature>
<feature type="transmembrane region" description="Helical" evidence="6">
    <location>
        <begin position="58"/>
        <end position="77"/>
    </location>
</feature>
<feature type="transmembrane region" description="Helical" evidence="6">
    <location>
        <begin position="638"/>
        <end position="657"/>
    </location>
</feature>
<feature type="transmembrane region" description="Helical" evidence="6">
    <location>
        <begin position="105"/>
        <end position="138"/>
    </location>
</feature>
<dbReference type="EMBL" id="JACRSW010000009">
    <property type="protein sequence ID" value="MBC8556592.1"/>
    <property type="molecule type" value="Genomic_DNA"/>
</dbReference>
<feature type="transmembrane region" description="Helical" evidence="6">
    <location>
        <begin position="285"/>
        <end position="310"/>
    </location>
</feature>
<evidence type="ECO:0000259" key="7">
    <source>
        <dbReference type="Pfam" id="PF02687"/>
    </source>
</evidence>
<dbReference type="Proteomes" id="UP000637513">
    <property type="component" value="Unassembled WGS sequence"/>
</dbReference>
<organism evidence="8 9">
    <name type="scientific">Jutongia hominis</name>
    <dbReference type="NCBI Taxonomy" id="2763664"/>
    <lineage>
        <taxon>Bacteria</taxon>
        <taxon>Bacillati</taxon>
        <taxon>Bacillota</taxon>
        <taxon>Clostridia</taxon>
        <taxon>Lachnospirales</taxon>
        <taxon>Lachnospiraceae</taxon>
        <taxon>Jutongia</taxon>
    </lineage>
</organism>
<keyword evidence="9" id="KW-1185">Reference proteome</keyword>